<proteinExistence type="predicted"/>
<feature type="transmembrane region" description="Helical" evidence="1">
    <location>
        <begin position="6"/>
        <end position="24"/>
    </location>
</feature>
<gene>
    <name evidence="2" type="ORF">C1O66_04325</name>
</gene>
<dbReference type="EMBL" id="POSP01000003">
    <property type="protein sequence ID" value="PND36838.1"/>
    <property type="molecule type" value="Genomic_DNA"/>
</dbReference>
<organism evidence="2 3">
    <name type="scientific">Kinneretia aquatilis</name>
    <dbReference type="NCBI Taxonomy" id="2070761"/>
    <lineage>
        <taxon>Bacteria</taxon>
        <taxon>Pseudomonadati</taxon>
        <taxon>Pseudomonadota</taxon>
        <taxon>Betaproteobacteria</taxon>
        <taxon>Burkholderiales</taxon>
        <taxon>Sphaerotilaceae</taxon>
        <taxon>Roseateles</taxon>
    </lineage>
</organism>
<protein>
    <recommendedName>
        <fullName evidence="4">Pilus assembly protein PilW</fullName>
    </recommendedName>
</protein>
<dbReference type="Proteomes" id="UP000235916">
    <property type="component" value="Unassembled WGS sequence"/>
</dbReference>
<reference evidence="2 3" key="1">
    <citation type="submission" date="2018-01" db="EMBL/GenBank/DDBJ databases">
        <title>Draft genome sequence of Paucibacter aquatile CR182 isolated from freshwater of the Nakdong River.</title>
        <authorList>
            <person name="Choi A."/>
            <person name="Chung E.J."/>
        </authorList>
    </citation>
    <scope>NUCLEOTIDE SEQUENCE [LARGE SCALE GENOMIC DNA]</scope>
    <source>
        <strain evidence="2 3">CR182</strain>
    </source>
</reference>
<dbReference type="AlphaFoldDB" id="A0A2N8KTN8"/>
<evidence type="ECO:0000313" key="3">
    <source>
        <dbReference type="Proteomes" id="UP000235916"/>
    </source>
</evidence>
<evidence type="ECO:0008006" key="4">
    <source>
        <dbReference type="Google" id="ProtNLM"/>
    </source>
</evidence>
<keyword evidence="3" id="KW-1185">Reference proteome</keyword>
<sequence>MSLISLMVGMVISLIAVLGALALYRSTTQTVFGDGGLVRSSIQDGQLATGLLSAQIALQGAGYGISSPSSGNHLLLIRNAVLNSSTGKLDGTPVTLSSAAQSGNALVWVHNPGLSANTASYSCGALLSNSSNKALYLLQASSGCHPLSSNWKTISWTSRALVEDQVLAQAVTLSARNGSNCWPYGAVPEAISKLSAPAASVSVSLGYASSVSGSSNTYVSCLANLIS</sequence>
<comment type="caution">
    <text evidence="2">The sequence shown here is derived from an EMBL/GenBank/DDBJ whole genome shotgun (WGS) entry which is preliminary data.</text>
</comment>
<keyword evidence="1" id="KW-0472">Membrane</keyword>
<evidence type="ECO:0000313" key="2">
    <source>
        <dbReference type="EMBL" id="PND36838.1"/>
    </source>
</evidence>
<keyword evidence="1" id="KW-1133">Transmembrane helix</keyword>
<evidence type="ECO:0000256" key="1">
    <source>
        <dbReference type="SAM" id="Phobius"/>
    </source>
</evidence>
<name>A0A2N8KTN8_9BURK</name>
<keyword evidence="1" id="KW-0812">Transmembrane</keyword>
<accession>A0A2N8KTN8</accession>